<protein>
    <submittedName>
        <fullName evidence="2">Uncharacterized protein</fullName>
    </submittedName>
</protein>
<accession>A0A3M7RS16</accession>
<dbReference type="Proteomes" id="UP000276133">
    <property type="component" value="Unassembled WGS sequence"/>
</dbReference>
<organism evidence="2 3">
    <name type="scientific">Brachionus plicatilis</name>
    <name type="common">Marine rotifer</name>
    <name type="synonym">Brachionus muelleri</name>
    <dbReference type="NCBI Taxonomy" id="10195"/>
    <lineage>
        <taxon>Eukaryota</taxon>
        <taxon>Metazoa</taxon>
        <taxon>Spiralia</taxon>
        <taxon>Gnathifera</taxon>
        <taxon>Rotifera</taxon>
        <taxon>Eurotatoria</taxon>
        <taxon>Monogononta</taxon>
        <taxon>Pseudotrocha</taxon>
        <taxon>Ploima</taxon>
        <taxon>Brachionidae</taxon>
        <taxon>Brachionus</taxon>
    </lineage>
</organism>
<gene>
    <name evidence="2" type="ORF">BpHYR1_039665</name>
</gene>
<sequence>TDSSNEPSPVSNVFKPPEKQIGRDGPINSATGQTGGSGEIKRKRKKQPFDNSPKPNKRLRPASDDSDSGINTGNEDSNHPPLRIPQSTAPPIQEASNENNMDVADQFQNVQNAPEDNNVETAQNVSMTAAASYALGHRGMFAGQTLRNNAYEKWRYERNEFTSIKRRDLTYYWLMPHHVKDYDYDPSDISQVTVNTKFLSGFIAMAKPDNLTMTYPYGTVHRTAFYNQIEAQPINFRLYVFFDHKLLTETGGKLREYKKLSLIKIHVEIDFDRQGSIFTNDYRVNAWSNTNWALSPTIDTTKAVDKTKVFLGGWNPKYLIFRDAYGDYVDTDGFIPNNISLAAPNPSRIVQSLRKEYHTISIVKNGFSFTREILAGVPYYITPNNVWANRNNSISTLINSGASGTLSKFPEYFSFLIAPLAPPLKITRTNDTGADRKAQRKMYNRLSLRNAH</sequence>
<keyword evidence="3" id="KW-1185">Reference proteome</keyword>
<reference evidence="2 3" key="1">
    <citation type="journal article" date="2018" name="Sci. Rep.">
        <title>Genomic signatures of local adaptation to the degree of environmental predictability in rotifers.</title>
        <authorList>
            <person name="Franch-Gras L."/>
            <person name="Hahn C."/>
            <person name="Garcia-Roger E.M."/>
            <person name="Carmona M.J."/>
            <person name="Serra M."/>
            <person name="Gomez A."/>
        </authorList>
    </citation>
    <scope>NUCLEOTIDE SEQUENCE [LARGE SCALE GENOMIC DNA]</scope>
    <source>
        <strain evidence="2">HYR1</strain>
    </source>
</reference>
<proteinExistence type="predicted"/>
<feature type="compositionally biased region" description="Polar residues" evidence="1">
    <location>
        <begin position="85"/>
        <end position="95"/>
    </location>
</feature>
<dbReference type="AlphaFoldDB" id="A0A3M7RS16"/>
<name>A0A3M7RS16_BRAPC</name>
<comment type="caution">
    <text evidence="2">The sequence shown here is derived from an EMBL/GenBank/DDBJ whole genome shotgun (WGS) entry which is preliminary data.</text>
</comment>
<evidence type="ECO:0000313" key="2">
    <source>
        <dbReference type="EMBL" id="RNA26200.1"/>
    </source>
</evidence>
<feature type="compositionally biased region" description="Polar residues" evidence="1">
    <location>
        <begin position="1"/>
        <end position="11"/>
    </location>
</feature>
<dbReference type="EMBL" id="REGN01002779">
    <property type="protein sequence ID" value="RNA26200.1"/>
    <property type="molecule type" value="Genomic_DNA"/>
</dbReference>
<evidence type="ECO:0000256" key="1">
    <source>
        <dbReference type="SAM" id="MobiDB-lite"/>
    </source>
</evidence>
<evidence type="ECO:0000313" key="3">
    <source>
        <dbReference type="Proteomes" id="UP000276133"/>
    </source>
</evidence>
<feature type="non-terminal residue" evidence="2">
    <location>
        <position position="1"/>
    </location>
</feature>
<feature type="region of interest" description="Disordered" evidence="1">
    <location>
        <begin position="1"/>
        <end position="95"/>
    </location>
</feature>